<gene>
    <name evidence="1" type="ORF">GCM10009430_32020</name>
</gene>
<proteinExistence type="predicted"/>
<dbReference type="Proteomes" id="UP001501758">
    <property type="component" value="Unassembled WGS sequence"/>
</dbReference>
<evidence type="ECO:0008006" key="3">
    <source>
        <dbReference type="Google" id="ProtNLM"/>
    </source>
</evidence>
<evidence type="ECO:0000313" key="2">
    <source>
        <dbReference type="Proteomes" id="UP001501758"/>
    </source>
</evidence>
<accession>A0ABN1J1F3</accession>
<dbReference type="EMBL" id="BAAAGE010000003">
    <property type="protein sequence ID" value="GAA0725802.1"/>
    <property type="molecule type" value="Genomic_DNA"/>
</dbReference>
<comment type="caution">
    <text evidence="1">The sequence shown here is derived from an EMBL/GenBank/DDBJ whole genome shotgun (WGS) entry which is preliminary data.</text>
</comment>
<keyword evidence="2" id="KW-1185">Reference proteome</keyword>
<sequence length="223" mass="26194">MALYSLSLLVYGIAKYCYNNYNSLNKSVEDYVLLKKDPIIQKYLLTQNGLFSTRGLKPMRFGNRNAKVELTLVLSFNQTLSGYYLQECVKLLDNNPRKFRLSIVYLIANINTEGKDIDEKVVDSFIYCYKTEGEQEAILKQKKWFSDNSMKILGEVGNDIKYNFNDIHKSNYDWCFNNEVLKSTPLLLINGFIKPSRYGIQELSYFINYFEEFRIPSFYTDDY</sequence>
<reference evidence="1 2" key="1">
    <citation type="journal article" date="2019" name="Int. J. Syst. Evol. Microbiol.">
        <title>The Global Catalogue of Microorganisms (GCM) 10K type strain sequencing project: providing services to taxonomists for standard genome sequencing and annotation.</title>
        <authorList>
            <consortium name="The Broad Institute Genomics Platform"/>
            <consortium name="The Broad Institute Genome Sequencing Center for Infectious Disease"/>
            <person name="Wu L."/>
            <person name="Ma J."/>
        </authorList>
    </citation>
    <scope>NUCLEOTIDE SEQUENCE [LARGE SCALE GENOMIC DNA]</scope>
    <source>
        <strain evidence="1 2">JCM 15974</strain>
    </source>
</reference>
<name>A0ABN1J1F3_9FLAO</name>
<protein>
    <recommendedName>
        <fullName evidence="3">Thioredoxin-like fold domain-containing protein</fullName>
    </recommendedName>
</protein>
<evidence type="ECO:0000313" key="1">
    <source>
        <dbReference type="EMBL" id="GAA0725802.1"/>
    </source>
</evidence>
<organism evidence="1 2">
    <name type="scientific">Aquimarina litoralis</name>
    <dbReference type="NCBI Taxonomy" id="584605"/>
    <lineage>
        <taxon>Bacteria</taxon>
        <taxon>Pseudomonadati</taxon>
        <taxon>Bacteroidota</taxon>
        <taxon>Flavobacteriia</taxon>
        <taxon>Flavobacteriales</taxon>
        <taxon>Flavobacteriaceae</taxon>
        <taxon>Aquimarina</taxon>
    </lineage>
</organism>